<reference evidence="1 2" key="1">
    <citation type="journal article" date="2018" name="New Phytol.">
        <title>Phylogenomics of Endogonaceae and evolution of mycorrhizas within Mucoromycota.</title>
        <authorList>
            <person name="Chang Y."/>
            <person name="Desiro A."/>
            <person name="Na H."/>
            <person name="Sandor L."/>
            <person name="Lipzen A."/>
            <person name="Clum A."/>
            <person name="Barry K."/>
            <person name="Grigoriev I.V."/>
            <person name="Martin F.M."/>
            <person name="Stajich J.E."/>
            <person name="Smith M.E."/>
            <person name="Bonito G."/>
            <person name="Spatafora J.W."/>
        </authorList>
    </citation>
    <scope>NUCLEOTIDE SEQUENCE [LARGE SCALE GENOMIC DNA]</scope>
    <source>
        <strain evidence="1 2">GMNB39</strain>
    </source>
</reference>
<comment type="caution">
    <text evidence="1">The sequence shown here is derived from an EMBL/GenBank/DDBJ whole genome shotgun (WGS) entry which is preliminary data.</text>
</comment>
<sequence>MNSQRFHIIREFCVWRLPPMHRGPNGTTSCRTLHNGGGSASDDFVAIDAYCHPLPCETTGVDSVGIYRLSGSTTSIQRFRAQFNAGWLLY</sequence>
<keyword evidence="2" id="KW-1185">Reference proteome</keyword>
<accession>A0A433CZE7</accession>
<organism evidence="1 2">
    <name type="scientific">Jimgerdemannia flammicorona</name>
    <dbReference type="NCBI Taxonomy" id="994334"/>
    <lineage>
        <taxon>Eukaryota</taxon>
        <taxon>Fungi</taxon>
        <taxon>Fungi incertae sedis</taxon>
        <taxon>Mucoromycota</taxon>
        <taxon>Mucoromycotina</taxon>
        <taxon>Endogonomycetes</taxon>
        <taxon>Endogonales</taxon>
        <taxon>Endogonaceae</taxon>
        <taxon>Jimgerdemannia</taxon>
    </lineage>
</organism>
<evidence type="ECO:0000313" key="1">
    <source>
        <dbReference type="EMBL" id="RUP43956.1"/>
    </source>
</evidence>
<gene>
    <name evidence="1" type="ORF">BC936DRAFT_150143</name>
</gene>
<name>A0A433CZE7_9FUNG</name>
<protein>
    <submittedName>
        <fullName evidence="1">Uncharacterized protein</fullName>
    </submittedName>
</protein>
<dbReference type="EMBL" id="RBNI01009934">
    <property type="protein sequence ID" value="RUP43956.1"/>
    <property type="molecule type" value="Genomic_DNA"/>
</dbReference>
<evidence type="ECO:0000313" key="2">
    <source>
        <dbReference type="Proteomes" id="UP000268093"/>
    </source>
</evidence>
<dbReference type="AlphaFoldDB" id="A0A433CZE7"/>
<dbReference type="OrthoDB" id="79452at2759"/>
<proteinExistence type="predicted"/>
<dbReference type="Proteomes" id="UP000268093">
    <property type="component" value="Unassembled WGS sequence"/>
</dbReference>